<feature type="region of interest" description="Disordered" evidence="1">
    <location>
        <begin position="146"/>
        <end position="172"/>
    </location>
</feature>
<name>A0A1A3P1Z7_MYCAS</name>
<dbReference type="OrthoDB" id="4428041at2"/>
<evidence type="ECO:0000313" key="3">
    <source>
        <dbReference type="EMBL" id="OBK27700.1"/>
    </source>
</evidence>
<feature type="domain" description="4Fe-4S Wbl-type" evidence="2">
    <location>
        <begin position="20"/>
        <end position="81"/>
    </location>
</feature>
<accession>A0A1A3P1Z7</accession>
<dbReference type="EMBL" id="LZLS01000091">
    <property type="protein sequence ID" value="OBK27700.1"/>
    <property type="molecule type" value="Genomic_DNA"/>
</dbReference>
<dbReference type="InterPro" id="IPR034768">
    <property type="entry name" value="4FE4S_WBL"/>
</dbReference>
<dbReference type="PROSITE" id="PS51674">
    <property type="entry name" value="4FE4S_WBL"/>
    <property type="match status" value="1"/>
</dbReference>
<dbReference type="Proteomes" id="UP000093928">
    <property type="component" value="Unassembled WGS sequence"/>
</dbReference>
<evidence type="ECO:0000313" key="4">
    <source>
        <dbReference type="Proteomes" id="UP000093928"/>
    </source>
</evidence>
<evidence type="ECO:0000256" key="1">
    <source>
        <dbReference type="SAM" id="MobiDB-lite"/>
    </source>
</evidence>
<dbReference type="AlphaFoldDB" id="A0A1A3P1Z7"/>
<dbReference type="RefSeq" id="WP_065143903.1">
    <property type="nucleotide sequence ID" value="NZ_LZLS01000091.1"/>
</dbReference>
<proteinExistence type="predicted"/>
<reference evidence="3 4" key="1">
    <citation type="submission" date="2016-06" db="EMBL/GenBank/DDBJ databases">
        <authorList>
            <person name="Kjaerup R.B."/>
            <person name="Dalgaard T.S."/>
            <person name="Juul-Madsen H.R."/>
        </authorList>
    </citation>
    <scope>NUCLEOTIDE SEQUENCE [LARGE SCALE GENOMIC DNA]</scope>
    <source>
        <strain evidence="3 4">1165133.8</strain>
    </source>
</reference>
<sequence length="172" mass="18325">MSLAEFLTMARDTVPLPGAACRGRPEDFDVEDPKDPRLAAAVESCRSCPALDACAEWLAALTPGQRPTGVVAGRLVRPYHRPNASRPKTKARRAGPRPGDLAADGWLAERLAAGPAAVPELAREARARGIARPTLYAACKRMGIETTGGTGRDDPAVWRLPAGQPQPKEREA</sequence>
<feature type="region of interest" description="Disordered" evidence="1">
    <location>
        <begin position="72"/>
        <end position="101"/>
    </location>
</feature>
<protein>
    <recommendedName>
        <fullName evidence="2">4Fe-4S Wbl-type domain-containing protein</fullName>
    </recommendedName>
</protein>
<organism evidence="3 4">
    <name type="scientific">Mycobacterium asiaticum</name>
    <dbReference type="NCBI Taxonomy" id="1790"/>
    <lineage>
        <taxon>Bacteria</taxon>
        <taxon>Bacillati</taxon>
        <taxon>Actinomycetota</taxon>
        <taxon>Actinomycetes</taxon>
        <taxon>Mycobacteriales</taxon>
        <taxon>Mycobacteriaceae</taxon>
        <taxon>Mycobacterium</taxon>
    </lineage>
</organism>
<gene>
    <name evidence="3" type="ORF">A5634_22295</name>
</gene>
<comment type="caution">
    <text evidence="3">The sequence shown here is derived from an EMBL/GenBank/DDBJ whole genome shotgun (WGS) entry which is preliminary data.</text>
</comment>
<evidence type="ECO:0000259" key="2">
    <source>
        <dbReference type="PROSITE" id="PS51674"/>
    </source>
</evidence>